<dbReference type="PROSITE" id="PS00893">
    <property type="entry name" value="NUDIX_BOX"/>
    <property type="match status" value="1"/>
</dbReference>
<protein>
    <submittedName>
        <fullName evidence="4">NUDIX domain-containing protein</fullName>
    </submittedName>
</protein>
<dbReference type="InterPro" id="IPR020084">
    <property type="entry name" value="NUDIX_hydrolase_CS"/>
</dbReference>
<gene>
    <name evidence="4" type="ORF">P4H66_24905</name>
</gene>
<accession>A0ABU6GTL6</accession>
<evidence type="ECO:0000313" key="5">
    <source>
        <dbReference type="Proteomes" id="UP001344632"/>
    </source>
</evidence>
<dbReference type="PANTHER" id="PTHR21340:SF0">
    <property type="entry name" value="BIS(5'-NUCLEOSYL)-TETRAPHOSPHATASE [ASYMMETRICAL]"/>
    <property type="match status" value="1"/>
</dbReference>
<dbReference type="Gene3D" id="3.90.79.10">
    <property type="entry name" value="Nucleoside Triphosphate Pyrophosphohydrolase"/>
    <property type="match status" value="1"/>
</dbReference>
<dbReference type="Proteomes" id="UP001344632">
    <property type="component" value="Unassembled WGS sequence"/>
</dbReference>
<dbReference type="InterPro" id="IPR020476">
    <property type="entry name" value="Nudix_hydrolase"/>
</dbReference>
<evidence type="ECO:0000256" key="2">
    <source>
        <dbReference type="RuleBase" id="RU003476"/>
    </source>
</evidence>
<dbReference type="PANTHER" id="PTHR21340">
    <property type="entry name" value="DIADENOSINE 5,5-P1,P4-TETRAPHOSPHATE PYROPHOSPHOHYDROLASE MUTT"/>
    <property type="match status" value="1"/>
</dbReference>
<dbReference type="EMBL" id="JARLKZ010000021">
    <property type="protein sequence ID" value="MEC0243054.1"/>
    <property type="molecule type" value="Genomic_DNA"/>
</dbReference>
<reference evidence="4 5" key="1">
    <citation type="submission" date="2023-03" db="EMBL/GenBank/DDBJ databases">
        <title>Bacillus Genome Sequencing.</title>
        <authorList>
            <person name="Dunlap C."/>
        </authorList>
    </citation>
    <scope>NUCLEOTIDE SEQUENCE [LARGE SCALE GENOMIC DNA]</scope>
    <source>
        <strain evidence="4 5">BD-525</strain>
    </source>
</reference>
<dbReference type="InterPro" id="IPR051325">
    <property type="entry name" value="Nudix_hydrolase_domain"/>
</dbReference>
<dbReference type="RefSeq" id="WP_326090919.1">
    <property type="nucleotide sequence ID" value="NZ_JARLKZ010000021.1"/>
</dbReference>
<dbReference type="PRINTS" id="PR00502">
    <property type="entry name" value="NUDIXFAMILY"/>
</dbReference>
<dbReference type="InterPro" id="IPR015797">
    <property type="entry name" value="NUDIX_hydrolase-like_dom_sf"/>
</dbReference>
<dbReference type="Pfam" id="PF00293">
    <property type="entry name" value="NUDIX"/>
    <property type="match status" value="1"/>
</dbReference>
<comment type="similarity">
    <text evidence="2">Belongs to the Nudix hydrolase family.</text>
</comment>
<comment type="caution">
    <text evidence="4">The sequence shown here is derived from an EMBL/GenBank/DDBJ whole genome shotgun (WGS) entry which is preliminary data.</text>
</comment>
<organism evidence="4 5">
    <name type="scientific">Paenibacillus dokdonensis</name>
    <dbReference type="NCBI Taxonomy" id="2567944"/>
    <lineage>
        <taxon>Bacteria</taxon>
        <taxon>Bacillati</taxon>
        <taxon>Bacillota</taxon>
        <taxon>Bacilli</taxon>
        <taxon>Bacillales</taxon>
        <taxon>Paenibacillaceae</taxon>
        <taxon>Paenibacillus</taxon>
    </lineage>
</organism>
<sequence>MMARKEISAGGVVFREVEDRLEVQLIMDRYGKISLAKGKMEPGETVEETALREIEEETGIVGEIVAPVDIIKYKYINPVHGEVDKEVHYFLVEAKSGSLRPQVEEISSVSWYDPMEAWDKQEQGGYDNNDVIVRKALLQLDIHV</sequence>
<keyword evidence="1 2" id="KW-0378">Hydrolase</keyword>
<feature type="domain" description="Nudix hydrolase" evidence="3">
    <location>
        <begin position="9"/>
        <end position="121"/>
    </location>
</feature>
<proteinExistence type="inferred from homology"/>
<dbReference type="InterPro" id="IPR000086">
    <property type="entry name" value="NUDIX_hydrolase_dom"/>
</dbReference>
<dbReference type="CDD" id="cd03673">
    <property type="entry name" value="NUDIX_Ap6A_hydrolase"/>
    <property type="match status" value="1"/>
</dbReference>
<keyword evidence="5" id="KW-1185">Reference proteome</keyword>
<evidence type="ECO:0000256" key="1">
    <source>
        <dbReference type="ARBA" id="ARBA00022801"/>
    </source>
</evidence>
<dbReference type="SUPFAM" id="SSF55811">
    <property type="entry name" value="Nudix"/>
    <property type="match status" value="1"/>
</dbReference>
<evidence type="ECO:0000313" key="4">
    <source>
        <dbReference type="EMBL" id="MEC0243054.1"/>
    </source>
</evidence>
<name>A0ABU6GTL6_9BACL</name>
<evidence type="ECO:0000259" key="3">
    <source>
        <dbReference type="Pfam" id="PF00293"/>
    </source>
</evidence>